<gene>
    <name evidence="1" type="ORF">O1611_g9630</name>
</gene>
<name>A0ACC2J774_9PEZI</name>
<evidence type="ECO:0000313" key="1">
    <source>
        <dbReference type="EMBL" id="KAJ8123285.1"/>
    </source>
</evidence>
<evidence type="ECO:0000313" key="2">
    <source>
        <dbReference type="Proteomes" id="UP001153332"/>
    </source>
</evidence>
<proteinExistence type="predicted"/>
<dbReference type="Proteomes" id="UP001153332">
    <property type="component" value="Unassembled WGS sequence"/>
</dbReference>
<accession>A0ACC2J774</accession>
<comment type="caution">
    <text evidence="1">The sequence shown here is derived from an EMBL/GenBank/DDBJ whole genome shotgun (WGS) entry which is preliminary data.</text>
</comment>
<keyword evidence="2" id="KW-1185">Reference proteome</keyword>
<reference evidence="1" key="1">
    <citation type="submission" date="2022-12" db="EMBL/GenBank/DDBJ databases">
        <title>Genome Sequence of Lasiodiplodia mahajangana.</title>
        <authorList>
            <person name="Buettner E."/>
        </authorList>
    </citation>
    <scope>NUCLEOTIDE SEQUENCE</scope>
    <source>
        <strain evidence="1">VT137</strain>
    </source>
</reference>
<organism evidence="1 2">
    <name type="scientific">Lasiodiplodia mahajangana</name>
    <dbReference type="NCBI Taxonomy" id="1108764"/>
    <lineage>
        <taxon>Eukaryota</taxon>
        <taxon>Fungi</taxon>
        <taxon>Dikarya</taxon>
        <taxon>Ascomycota</taxon>
        <taxon>Pezizomycotina</taxon>
        <taxon>Dothideomycetes</taxon>
        <taxon>Dothideomycetes incertae sedis</taxon>
        <taxon>Botryosphaeriales</taxon>
        <taxon>Botryosphaeriaceae</taxon>
        <taxon>Lasiodiplodia</taxon>
    </lineage>
</organism>
<dbReference type="EMBL" id="JAPUUL010003373">
    <property type="protein sequence ID" value="KAJ8123285.1"/>
    <property type="molecule type" value="Genomic_DNA"/>
</dbReference>
<protein>
    <submittedName>
        <fullName evidence="1">Uncharacterized protein</fullName>
    </submittedName>
</protein>
<sequence length="123" mass="12989">MKFTTTAAVLVMVGVASARPDAVRLPRKTRASAKLRREVPQEHSHEQFLTGVGAALNLNNVENVQDPVFALLGNAAAAAGAGDVEDLDCLQQRVADQAFTNAKAAGDVEGMTNALIFRALETD</sequence>